<keyword evidence="8" id="KW-0732">Signal</keyword>
<name>A0ABY8BHT6_9BURK</name>
<protein>
    <recommendedName>
        <fullName evidence="4">non-reducing end alpha-L-arabinofuranosidase</fullName>
        <ecNumber evidence="4">3.2.1.55</ecNumber>
    </recommendedName>
</protein>
<evidence type="ECO:0000256" key="6">
    <source>
        <dbReference type="ARBA" id="ARBA00023277"/>
    </source>
</evidence>
<dbReference type="SUPFAM" id="SSF51445">
    <property type="entry name" value="(Trans)glycosidases"/>
    <property type="match status" value="1"/>
</dbReference>
<evidence type="ECO:0000313" key="10">
    <source>
        <dbReference type="EMBL" id="WEF33919.1"/>
    </source>
</evidence>
<dbReference type="InterPro" id="IPR010720">
    <property type="entry name" value="Alpha-L-AF_C"/>
</dbReference>
<feature type="chain" id="PRO_5045544273" description="non-reducing end alpha-L-arabinofuranosidase" evidence="8">
    <location>
        <begin position="20"/>
        <end position="511"/>
    </location>
</feature>
<dbReference type="EC" id="3.2.1.55" evidence="4"/>
<keyword evidence="7" id="KW-0326">Glycosidase</keyword>
<gene>
    <name evidence="10" type="ORF">PX653_03840</name>
</gene>
<proteinExistence type="inferred from homology"/>
<dbReference type="Pfam" id="PF06964">
    <property type="entry name" value="Alpha-L-AF_C"/>
    <property type="match status" value="1"/>
</dbReference>
<dbReference type="Pfam" id="PF22848">
    <property type="entry name" value="ASD1_dom"/>
    <property type="match status" value="1"/>
</dbReference>
<evidence type="ECO:0000259" key="9">
    <source>
        <dbReference type="SMART" id="SM00813"/>
    </source>
</evidence>
<dbReference type="RefSeq" id="WP_277416603.1">
    <property type="nucleotide sequence ID" value="NZ_CP119083.1"/>
</dbReference>
<sequence length="511" mass="55755">MIKRTILAISLAACGSAFAQVAVTIDTAKPGPVINKNIYGQFAEHLGTGIYEGMWVGPESPIPNTKGWRNDVIGALKELHVPLVRWPGGCFADEYHWKDGIGPRDKRPVKVNTNWGGVEENNAVGTHEFFDLAELLGAEVYVNGNLGTGSNQEMSEWVEYMTSDSKSTLAELRRKNGRDKPWKLDYFAIGNEAWGCGGNMTPEHYANLYKNAAAFVRTPPNAKPKFVASGGHDNDIRWSDVLSKQIKQNIDGISFHYYTIPTGKWEVKGAATGFKEDQWASTMKNTLAMDKLIRQNTALMDKNDPQKKIGLYVDEWGTWYDVEPGTNAGFLYQQNSLRDAVVAALNFNIFHAHAERVRMTNIAQMVNVLQAMILTDKNRMILTPTYHAFRMYVPFQDATALPVAIKNNGKYSVGSVSVPQVSASAARGKDGKVYLALVNTNPNKAVDVTVNVTGMGAGKAVGQVLTAAAMDAHNTFASPEAVKPAPFAAQANGGKLTVQLPAKSVVVTSVE</sequence>
<keyword evidence="11" id="KW-1185">Reference proteome</keyword>
<evidence type="ECO:0000256" key="4">
    <source>
        <dbReference type="ARBA" id="ARBA00012670"/>
    </source>
</evidence>
<dbReference type="Gene3D" id="2.60.40.1180">
    <property type="entry name" value="Golgi alpha-mannosidase II"/>
    <property type="match status" value="1"/>
</dbReference>
<organism evidence="10 11">
    <name type="scientific">Pseudoduganella chitinolytica</name>
    <dbReference type="NCBI Taxonomy" id="34070"/>
    <lineage>
        <taxon>Bacteria</taxon>
        <taxon>Pseudomonadati</taxon>
        <taxon>Pseudomonadota</taxon>
        <taxon>Betaproteobacteria</taxon>
        <taxon>Burkholderiales</taxon>
        <taxon>Oxalobacteraceae</taxon>
        <taxon>Telluria group</taxon>
        <taxon>Pseudoduganella</taxon>
    </lineage>
</organism>
<comment type="catalytic activity">
    <reaction evidence="1">
        <text>Hydrolysis of terminal non-reducing alpha-L-arabinofuranoside residues in alpha-L-arabinosides.</text>
        <dbReference type="EC" id="3.2.1.55"/>
    </reaction>
</comment>
<dbReference type="Proteomes" id="UP001216510">
    <property type="component" value="Chromosome"/>
</dbReference>
<dbReference type="SUPFAM" id="SSF51011">
    <property type="entry name" value="Glycosyl hydrolase domain"/>
    <property type="match status" value="1"/>
</dbReference>
<keyword evidence="6" id="KW-0119">Carbohydrate metabolism</keyword>
<dbReference type="SMART" id="SM00813">
    <property type="entry name" value="Alpha-L-AF_C"/>
    <property type="match status" value="1"/>
</dbReference>
<dbReference type="Gene3D" id="3.20.20.80">
    <property type="entry name" value="Glycosidases"/>
    <property type="match status" value="1"/>
</dbReference>
<evidence type="ECO:0000256" key="7">
    <source>
        <dbReference type="ARBA" id="ARBA00023295"/>
    </source>
</evidence>
<evidence type="ECO:0000256" key="8">
    <source>
        <dbReference type="SAM" id="SignalP"/>
    </source>
</evidence>
<dbReference type="InterPro" id="IPR017853">
    <property type="entry name" value="GH"/>
</dbReference>
<dbReference type="PANTHER" id="PTHR43576">
    <property type="entry name" value="ALPHA-L-ARABINOFURANOSIDASE C-RELATED"/>
    <property type="match status" value="1"/>
</dbReference>
<evidence type="ECO:0000313" key="11">
    <source>
        <dbReference type="Proteomes" id="UP001216510"/>
    </source>
</evidence>
<dbReference type="EMBL" id="CP119083">
    <property type="protein sequence ID" value="WEF33919.1"/>
    <property type="molecule type" value="Genomic_DNA"/>
</dbReference>
<feature type="domain" description="Alpha-L-arabinofuranosidase C-terminal" evidence="9">
    <location>
        <begin position="314"/>
        <end position="504"/>
    </location>
</feature>
<evidence type="ECO:0000256" key="2">
    <source>
        <dbReference type="ARBA" id="ARBA00007186"/>
    </source>
</evidence>
<comment type="subunit">
    <text evidence="3">Homohexamer; trimer of dimers.</text>
</comment>
<dbReference type="PANTHER" id="PTHR43576:SF2">
    <property type="entry name" value="INTRACELLULAR EXO-ALPHA-L-ARABINOFURANOSIDASE 2"/>
    <property type="match status" value="1"/>
</dbReference>
<accession>A0ABY8BHT6</accession>
<keyword evidence="5" id="KW-0378">Hydrolase</keyword>
<dbReference type="InterPro" id="IPR013780">
    <property type="entry name" value="Glyco_hydro_b"/>
</dbReference>
<comment type="similarity">
    <text evidence="2">Belongs to the glycosyl hydrolase 51 family.</text>
</comment>
<evidence type="ECO:0000256" key="5">
    <source>
        <dbReference type="ARBA" id="ARBA00022801"/>
    </source>
</evidence>
<evidence type="ECO:0000256" key="3">
    <source>
        <dbReference type="ARBA" id="ARBA00011165"/>
    </source>
</evidence>
<reference evidence="10 11" key="1">
    <citation type="submission" date="2023-02" db="EMBL/GenBank/DDBJ databases">
        <title>Gemone sequence of Telluria chitinolytica ACM 3522T.</title>
        <authorList>
            <person name="Frediansyah A."/>
            <person name="Miess H."/>
            <person name="Gross H."/>
        </authorList>
    </citation>
    <scope>NUCLEOTIDE SEQUENCE [LARGE SCALE GENOMIC DNA]</scope>
    <source>
        <strain evidence="10 11">ACM 3522</strain>
    </source>
</reference>
<dbReference type="InterPro" id="IPR055235">
    <property type="entry name" value="ASD1_cat"/>
</dbReference>
<evidence type="ECO:0000256" key="1">
    <source>
        <dbReference type="ARBA" id="ARBA00001462"/>
    </source>
</evidence>
<feature type="signal peptide" evidence="8">
    <location>
        <begin position="1"/>
        <end position="19"/>
    </location>
</feature>